<feature type="transmembrane region" description="Helical" evidence="7">
    <location>
        <begin position="99"/>
        <end position="122"/>
    </location>
</feature>
<organism evidence="9 10">
    <name type="scientific">Paracoccus aestuarii</name>
    <dbReference type="NCBI Taxonomy" id="453842"/>
    <lineage>
        <taxon>Bacteria</taxon>
        <taxon>Pseudomonadati</taxon>
        <taxon>Pseudomonadota</taxon>
        <taxon>Alphaproteobacteria</taxon>
        <taxon>Rhodobacterales</taxon>
        <taxon>Paracoccaceae</taxon>
        <taxon>Paracoccus</taxon>
    </lineage>
</organism>
<comment type="subunit">
    <text evidence="7">The complex comprises the extracytoplasmic solute receptor protein and the two transmembrane proteins.</text>
</comment>
<keyword evidence="5 7" id="KW-1133">Transmembrane helix</keyword>
<name>A0A418ZZ56_9RHOB</name>
<comment type="caution">
    <text evidence="9">The sequence shown here is derived from an EMBL/GenBank/DDBJ whole genome shotgun (WGS) entry which is preliminary data.</text>
</comment>
<evidence type="ECO:0000313" key="10">
    <source>
        <dbReference type="Proteomes" id="UP000285530"/>
    </source>
</evidence>
<dbReference type="RefSeq" id="WP_119885630.1">
    <property type="nucleotide sequence ID" value="NZ_CP067170.1"/>
</dbReference>
<keyword evidence="4 7" id="KW-0812">Transmembrane</keyword>
<comment type="subcellular location">
    <subcellularLocation>
        <location evidence="7">Cell inner membrane</location>
        <topology evidence="7">Multi-pass membrane protein</topology>
    </subcellularLocation>
    <subcellularLocation>
        <location evidence="1">Cell membrane</location>
        <topology evidence="1">Multi-pass membrane protein</topology>
    </subcellularLocation>
</comment>
<dbReference type="Proteomes" id="UP000285530">
    <property type="component" value="Unassembled WGS sequence"/>
</dbReference>
<comment type="similarity">
    <text evidence="7">Belongs to the TRAP transporter small permease family.</text>
</comment>
<dbReference type="OrthoDB" id="6183232at2"/>
<evidence type="ECO:0000256" key="1">
    <source>
        <dbReference type="ARBA" id="ARBA00004651"/>
    </source>
</evidence>
<evidence type="ECO:0000256" key="2">
    <source>
        <dbReference type="ARBA" id="ARBA00022448"/>
    </source>
</evidence>
<protein>
    <recommendedName>
        <fullName evidence="7">TRAP transporter small permease protein</fullName>
    </recommendedName>
</protein>
<evidence type="ECO:0000313" key="9">
    <source>
        <dbReference type="EMBL" id="RJL05809.1"/>
    </source>
</evidence>
<feature type="transmembrane region" description="Helical" evidence="7">
    <location>
        <begin position="142"/>
        <end position="165"/>
    </location>
</feature>
<gene>
    <name evidence="9" type="ORF">D3P06_05650</name>
</gene>
<comment type="function">
    <text evidence="7">Part of the tripartite ATP-independent periplasmic (TRAP) transport system.</text>
</comment>
<keyword evidence="10" id="KW-1185">Reference proteome</keyword>
<keyword evidence="3" id="KW-1003">Cell membrane</keyword>
<evidence type="ECO:0000256" key="7">
    <source>
        <dbReference type="RuleBase" id="RU369079"/>
    </source>
</evidence>
<dbReference type="EMBL" id="QZEV01000017">
    <property type="protein sequence ID" value="RJL05809.1"/>
    <property type="molecule type" value="Genomic_DNA"/>
</dbReference>
<dbReference type="GO" id="GO:0005886">
    <property type="term" value="C:plasma membrane"/>
    <property type="evidence" value="ECO:0007669"/>
    <property type="project" value="UniProtKB-SubCell"/>
</dbReference>
<feature type="transmembrane region" description="Helical" evidence="7">
    <location>
        <begin position="25"/>
        <end position="48"/>
    </location>
</feature>
<proteinExistence type="inferred from homology"/>
<sequence length="181" mass="19561">MTANHRANHRATPGRRLAGGLRRVITAWALVGGCLLLGIVAVNVLAVASGVAGQRITGDFEITEMLVAVAVFCFLPYCQMTDANVTADIFTARASPRMIAVLRLAASVVALAFAALLLWRMGLGMGDQRRFGYRTTILQIPIWWAFVPILVSLTLLVAASALTLIESGRRMARPEEARDAR</sequence>
<evidence type="ECO:0000259" key="8">
    <source>
        <dbReference type="Pfam" id="PF04290"/>
    </source>
</evidence>
<dbReference type="InterPro" id="IPR055348">
    <property type="entry name" value="DctQ"/>
</dbReference>
<keyword evidence="7" id="KW-0997">Cell inner membrane</keyword>
<dbReference type="Pfam" id="PF04290">
    <property type="entry name" value="DctQ"/>
    <property type="match status" value="1"/>
</dbReference>
<keyword evidence="2 7" id="KW-0813">Transport</keyword>
<dbReference type="PROSITE" id="PS51257">
    <property type="entry name" value="PROKAR_LIPOPROTEIN"/>
    <property type="match status" value="1"/>
</dbReference>
<feature type="domain" description="Tripartite ATP-independent periplasmic transporters DctQ component" evidence="8">
    <location>
        <begin position="52"/>
        <end position="166"/>
    </location>
</feature>
<dbReference type="GO" id="GO:0022857">
    <property type="term" value="F:transmembrane transporter activity"/>
    <property type="evidence" value="ECO:0007669"/>
    <property type="project" value="UniProtKB-UniRule"/>
</dbReference>
<reference evidence="9 10" key="1">
    <citation type="submission" date="2018-09" db="EMBL/GenBank/DDBJ databases">
        <title>Paracoccus onubensis nov. sp. a moderate halophilic bacterium isolated from Gruta de las Maravillas (Aracena, Spain).</title>
        <authorList>
            <person name="Jurado V."/>
            <person name="Gutierrez-Patricio S."/>
            <person name="Gonzalez-Pimentel J.L."/>
            <person name="Laiz L."/>
            <person name="Saiz-Jimenez C."/>
        </authorList>
    </citation>
    <scope>NUCLEOTIDE SEQUENCE [LARGE SCALE GENOMIC DNA]</scope>
    <source>
        <strain evidence="9 10">DSM 19484</strain>
    </source>
</reference>
<evidence type="ECO:0000256" key="5">
    <source>
        <dbReference type="ARBA" id="ARBA00022989"/>
    </source>
</evidence>
<evidence type="ECO:0000256" key="4">
    <source>
        <dbReference type="ARBA" id="ARBA00022692"/>
    </source>
</evidence>
<keyword evidence="6 7" id="KW-0472">Membrane</keyword>
<accession>A0A418ZZ56</accession>
<evidence type="ECO:0000256" key="6">
    <source>
        <dbReference type="ARBA" id="ARBA00023136"/>
    </source>
</evidence>
<dbReference type="AlphaFoldDB" id="A0A418ZZ56"/>
<feature type="transmembrane region" description="Helical" evidence="7">
    <location>
        <begin position="60"/>
        <end position="78"/>
    </location>
</feature>
<evidence type="ECO:0000256" key="3">
    <source>
        <dbReference type="ARBA" id="ARBA00022475"/>
    </source>
</evidence>